<proteinExistence type="predicted"/>
<dbReference type="RefSeq" id="WP_048571002.1">
    <property type="nucleotide sequence ID" value="NZ_LFVU01000027.1"/>
</dbReference>
<protein>
    <submittedName>
        <fullName evidence="1">Uncharacterized protein</fullName>
    </submittedName>
</protein>
<keyword evidence="2" id="KW-1185">Reference proteome</keyword>
<reference evidence="1 2" key="1">
    <citation type="submission" date="2015-06" db="EMBL/GenBank/DDBJ databases">
        <title>Draft genome sequence of the purine-degrading Clostridium cylindrosporum HC-1 (DSM 605).</title>
        <authorList>
            <person name="Poehlein A."/>
            <person name="Schiel-Bengelsdorf B."/>
            <person name="Bengelsdorf F."/>
            <person name="Daniel R."/>
            <person name="Duerre P."/>
        </authorList>
    </citation>
    <scope>NUCLEOTIDE SEQUENCE [LARGE SCALE GENOMIC DNA]</scope>
    <source>
        <strain evidence="1 2">DSM 605</strain>
    </source>
</reference>
<accession>A0A0J8DBB6</accession>
<evidence type="ECO:0000313" key="1">
    <source>
        <dbReference type="EMBL" id="KMT21578.1"/>
    </source>
</evidence>
<dbReference type="PATRIC" id="fig|1121307.3.peg.1197"/>
<organism evidence="1 2">
    <name type="scientific">Clostridium cylindrosporum DSM 605</name>
    <dbReference type="NCBI Taxonomy" id="1121307"/>
    <lineage>
        <taxon>Bacteria</taxon>
        <taxon>Bacillati</taxon>
        <taxon>Bacillota</taxon>
        <taxon>Clostridia</taxon>
        <taxon>Eubacteriales</taxon>
        <taxon>Clostridiaceae</taxon>
        <taxon>Clostridium</taxon>
    </lineage>
</organism>
<evidence type="ECO:0000313" key="2">
    <source>
        <dbReference type="Proteomes" id="UP000036756"/>
    </source>
</evidence>
<gene>
    <name evidence="1" type="ORF">CLCY_2c03400</name>
</gene>
<sequence length="63" mass="7694">MFIDGKVYADRYNRLYFCERGCLFTSTGFKYEVKDENDFVLTRFTKAQMMELLEDKRKARLKY</sequence>
<name>A0A0J8DBB6_CLOCY</name>
<dbReference type="Proteomes" id="UP000036756">
    <property type="component" value="Unassembled WGS sequence"/>
</dbReference>
<dbReference type="EMBL" id="LFVU01000027">
    <property type="protein sequence ID" value="KMT21578.1"/>
    <property type="molecule type" value="Genomic_DNA"/>
</dbReference>
<dbReference type="STRING" id="1121307.CLCY_2c03400"/>
<comment type="caution">
    <text evidence="1">The sequence shown here is derived from an EMBL/GenBank/DDBJ whole genome shotgun (WGS) entry which is preliminary data.</text>
</comment>
<dbReference type="AlphaFoldDB" id="A0A0J8DBB6"/>